<evidence type="ECO:0000313" key="3">
    <source>
        <dbReference type="EMBL" id="MBK1669993.1"/>
    </source>
</evidence>
<reference evidence="3 4" key="1">
    <citation type="journal article" date="2020" name="Microorganisms">
        <title>Osmotic Adaptation and Compatible Solute Biosynthesis of Phototrophic Bacteria as Revealed from Genome Analyses.</title>
        <authorList>
            <person name="Imhoff J.F."/>
            <person name="Rahn T."/>
            <person name="Kunzel S."/>
            <person name="Keller A."/>
            <person name="Neulinger S.C."/>
        </authorList>
    </citation>
    <scope>NUCLEOTIDE SEQUENCE [LARGE SCALE GENOMIC DNA]</scope>
    <source>
        <strain evidence="3 4">DSM 9895</strain>
    </source>
</reference>
<proteinExistence type="predicted"/>
<dbReference type="EMBL" id="NRRL01000070">
    <property type="protein sequence ID" value="MBK1669993.1"/>
    <property type="molecule type" value="Genomic_DNA"/>
</dbReference>
<accession>A0ABS1DKH0</accession>
<dbReference type="InterPro" id="IPR003765">
    <property type="entry name" value="NO3_reductase_chaperone_NarJ"/>
</dbReference>
<dbReference type="InterPro" id="IPR020945">
    <property type="entry name" value="DMSO/NO3_reduct_chaperone"/>
</dbReference>
<organism evidence="3 4">
    <name type="scientific">Rhodovibrio sodomensis</name>
    <dbReference type="NCBI Taxonomy" id="1088"/>
    <lineage>
        <taxon>Bacteria</taxon>
        <taxon>Pseudomonadati</taxon>
        <taxon>Pseudomonadota</taxon>
        <taxon>Alphaproteobacteria</taxon>
        <taxon>Rhodospirillales</taxon>
        <taxon>Rhodovibrionaceae</taxon>
        <taxon>Rhodovibrio</taxon>
    </lineage>
</organism>
<dbReference type="InterPro" id="IPR036411">
    <property type="entry name" value="TorD-like_sf"/>
</dbReference>
<dbReference type="NCBIfam" id="TIGR00684">
    <property type="entry name" value="narJ"/>
    <property type="match status" value="1"/>
</dbReference>
<evidence type="ECO:0000256" key="1">
    <source>
        <dbReference type="ARBA" id="ARBA00023063"/>
    </source>
</evidence>
<evidence type="ECO:0000256" key="2">
    <source>
        <dbReference type="SAM" id="MobiDB-lite"/>
    </source>
</evidence>
<dbReference type="Proteomes" id="UP001296873">
    <property type="component" value="Unassembled WGS sequence"/>
</dbReference>
<dbReference type="RefSeq" id="WP_200342336.1">
    <property type="nucleotide sequence ID" value="NZ_NRRL01000070.1"/>
</dbReference>
<feature type="compositionally biased region" description="Low complexity" evidence="2">
    <location>
        <begin position="227"/>
        <end position="242"/>
    </location>
</feature>
<name>A0ABS1DKH0_9PROT</name>
<keyword evidence="4" id="KW-1185">Reference proteome</keyword>
<sequence length="256" mass="28240">MYTYKALASLLTYPSADLQQAVQAGDLQAAIREEGLLDGRMQRKLDPLLREIAAWDLLDLQERYVELFDRSRARSLYLFEHVHGESRDRGSAMVELKSMYEDVGLELDSAELPDFLPLYLEYLSVLEPTEARQRLAQPIHVVSAVGERLRRRGESYAGVFTVLEAMCPEQLDKDELEQLLAHGDDDPNDPAQLDKDWEESPVTFGPDAPGTGGNSCGRIKQIAERIAAGQARQAAGQAHAQAGQGGDGSRQTGTNG</sequence>
<dbReference type="SUPFAM" id="SSF89155">
    <property type="entry name" value="TorD-like"/>
    <property type="match status" value="1"/>
</dbReference>
<dbReference type="Pfam" id="PF02613">
    <property type="entry name" value="Nitrate_red_del"/>
    <property type="match status" value="1"/>
</dbReference>
<protein>
    <submittedName>
        <fullName evidence="3">Nitrate reductase molybdenum cofactor assembly chaperone</fullName>
    </submittedName>
</protein>
<comment type="caution">
    <text evidence="3">The sequence shown here is derived from an EMBL/GenBank/DDBJ whole genome shotgun (WGS) entry which is preliminary data.</text>
</comment>
<dbReference type="Gene3D" id="1.10.3480.10">
    <property type="entry name" value="TorD-like"/>
    <property type="match status" value="1"/>
</dbReference>
<dbReference type="PANTHER" id="PTHR43680">
    <property type="entry name" value="NITRATE REDUCTASE MOLYBDENUM COFACTOR ASSEMBLY CHAPERONE"/>
    <property type="match status" value="1"/>
</dbReference>
<keyword evidence="1" id="KW-0534">Nitrate assimilation</keyword>
<feature type="region of interest" description="Disordered" evidence="2">
    <location>
        <begin position="181"/>
        <end position="256"/>
    </location>
</feature>
<gene>
    <name evidence="3" type="primary">narJ</name>
    <name evidence="3" type="ORF">CKO28_18320</name>
</gene>
<dbReference type="PANTHER" id="PTHR43680:SF2">
    <property type="entry name" value="NITRATE REDUCTASE MOLYBDENUM COFACTOR ASSEMBLY CHAPERONE NARJ"/>
    <property type="match status" value="1"/>
</dbReference>
<evidence type="ECO:0000313" key="4">
    <source>
        <dbReference type="Proteomes" id="UP001296873"/>
    </source>
</evidence>